<dbReference type="AlphaFoldDB" id="A0A4Z2IVB3"/>
<accession>A0A4Z2IVB3</accession>
<evidence type="ECO:0000256" key="1">
    <source>
        <dbReference type="SAM" id="Phobius"/>
    </source>
</evidence>
<keyword evidence="1" id="KW-0472">Membrane</keyword>
<keyword evidence="1" id="KW-1133">Transmembrane helix</keyword>
<feature type="transmembrane region" description="Helical" evidence="1">
    <location>
        <begin position="78"/>
        <end position="99"/>
    </location>
</feature>
<name>A0A4Z2IVB3_9TELE</name>
<sequence length="140" mass="14759">MPVSGADSLKPSAFVPVCTAAGLLVGSTSLFFVFTWTNHLFGAKSAAAAGVTPFLQKQRWTGATLFSPDLVTLSQRVVIWWSSLVVCRNITVAFPLVSVNHGTTSGCQSGLLGLALTLWFIVKLPLAADAPQRPQTSATP</sequence>
<keyword evidence="1" id="KW-0812">Transmembrane</keyword>
<evidence type="ECO:0000313" key="3">
    <source>
        <dbReference type="Proteomes" id="UP000314294"/>
    </source>
</evidence>
<keyword evidence="3" id="KW-1185">Reference proteome</keyword>
<dbReference type="EMBL" id="SRLO01000048">
    <property type="protein sequence ID" value="TNN81212.1"/>
    <property type="molecule type" value="Genomic_DNA"/>
</dbReference>
<dbReference type="OrthoDB" id="8931746at2759"/>
<feature type="transmembrane region" description="Helical" evidence="1">
    <location>
        <begin position="12"/>
        <end position="34"/>
    </location>
</feature>
<comment type="caution">
    <text evidence="2">The sequence shown here is derived from an EMBL/GenBank/DDBJ whole genome shotgun (WGS) entry which is preliminary data.</text>
</comment>
<organism evidence="2 3">
    <name type="scientific">Liparis tanakae</name>
    <name type="common">Tanaka's snailfish</name>
    <dbReference type="NCBI Taxonomy" id="230148"/>
    <lineage>
        <taxon>Eukaryota</taxon>
        <taxon>Metazoa</taxon>
        <taxon>Chordata</taxon>
        <taxon>Craniata</taxon>
        <taxon>Vertebrata</taxon>
        <taxon>Euteleostomi</taxon>
        <taxon>Actinopterygii</taxon>
        <taxon>Neopterygii</taxon>
        <taxon>Teleostei</taxon>
        <taxon>Neoteleostei</taxon>
        <taxon>Acanthomorphata</taxon>
        <taxon>Eupercaria</taxon>
        <taxon>Perciformes</taxon>
        <taxon>Cottioidei</taxon>
        <taxon>Cottales</taxon>
        <taxon>Liparidae</taxon>
        <taxon>Liparis</taxon>
    </lineage>
</organism>
<evidence type="ECO:0000313" key="2">
    <source>
        <dbReference type="EMBL" id="TNN81212.1"/>
    </source>
</evidence>
<gene>
    <name evidence="2" type="ORF">EYF80_008546</name>
</gene>
<dbReference type="Proteomes" id="UP000314294">
    <property type="component" value="Unassembled WGS sequence"/>
</dbReference>
<reference evidence="2 3" key="1">
    <citation type="submission" date="2019-03" db="EMBL/GenBank/DDBJ databases">
        <title>First draft genome of Liparis tanakae, snailfish: a comprehensive survey of snailfish specific genes.</title>
        <authorList>
            <person name="Kim W."/>
            <person name="Song I."/>
            <person name="Jeong J.-H."/>
            <person name="Kim D."/>
            <person name="Kim S."/>
            <person name="Ryu S."/>
            <person name="Song J.Y."/>
            <person name="Lee S.K."/>
        </authorList>
    </citation>
    <scope>NUCLEOTIDE SEQUENCE [LARGE SCALE GENOMIC DNA]</scope>
    <source>
        <tissue evidence="2">Muscle</tissue>
    </source>
</reference>
<protein>
    <submittedName>
        <fullName evidence="2">Uncharacterized protein</fullName>
    </submittedName>
</protein>
<feature type="transmembrane region" description="Helical" evidence="1">
    <location>
        <begin position="111"/>
        <end position="128"/>
    </location>
</feature>
<proteinExistence type="predicted"/>